<evidence type="ECO:0000256" key="5">
    <source>
        <dbReference type="ARBA" id="ARBA00022824"/>
    </source>
</evidence>
<keyword evidence="3" id="KW-0813">Transport</keyword>
<evidence type="ECO:0000256" key="7">
    <source>
        <dbReference type="ARBA" id="ARBA00022927"/>
    </source>
</evidence>
<feature type="transmembrane region" description="Helical" evidence="12">
    <location>
        <begin position="186"/>
        <end position="205"/>
    </location>
</feature>
<dbReference type="EMBL" id="JAVHJL010000004">
    <property type="protein sequence ID" value="KAK6505787.1"/>
    <property type="molecule type" value="Genomic_DNA"/>
</dbReference>
<evidence type="ECO:0008006" key="15">
    <source>
        <dbReference type="Google" id="ProtNLM"/>
    </source>
</evidence>
<feature type="region of interest" description="Disordered" evidence="11">
    <location>
        <begin position="247"/>
        <end position="321"/>
    </location>
</feature>
<dbReference type="GO" id="GO:0046923">
    <property type="term" value="F:ER retention sequence binding"/>
    <property type="evidence" value="ECO:0007669"/>
    <property type="project" value="InterPro"/>
</dbReference>
<evidence type="ECO:0000256" key="3">
    <source>
        <dbReference type="ARBA" id="ARBA00022448"/>
    </source>
</evidence>
<protein>
    <recommendedName>
        <fullName evidence="15">ER lumen protein-retaining receptor</fullName>
    </recommendedName>
</protein>
<dbReference type="InterPro" id="IPR000133">
    <property type="entry name" value="ER_ret_rcpt"/>
</dbReference>
<dbReference type="AlphaFoldDB" id="A0AAV9WHX7"/>
<feature type="transmembrane region" description="Helical" evidence="12">
    <location>
        <begin position="6"/>
        <end position="28"/>
    </location>
</feature>
<feature type="transmembrane region" description="Helical" evidence="12">
    <location>
        <begin position="125"/>
        <end position="144"/>
    </location>
</feature>
<keyword evidence="7" id="KW-0653">Protein transport</keyword>
<keyword evidence="4 12" id="KW-0812">Transmembrane</keyword>
<evidence type="ECO:0000256" key="8">
    <source>
        <dbReference type="ARBA" id="ARBA00022989"/>
    </source>
</evidence>
<feature type="transmembrane region" description="Helical" evidence="12">
    <location>
        <begin position="40"/>
        <end position="61"/>
    </location>
</feature>
<evidence type="ECO:0000256" key="4">
    <source>
        <dbReference type="ARBA" id="ARBA00022692"/>
    </source>
</evidence>
<evidence type="ECO:0000256" key="12">
    <source>
        <dbReference type="SAM" id="Phobius"/>
    </source>
</evidence>
<keyword evidence="10" id="KW-0675">Receptor</keyword>
<comment type="similarity">
    <text evidence="2">Belongs to the ERD2 family.</text>
</comment>
<dbReference type="PANTHER" id="PTHR10585">
    <property type="entry name" value="ER LUMEN PROTEIN RETAINING RECEPTOR"/>
    <property type="match status" value="1"/>
</dbReference>
<keyword evidence="5" id="KW-0256">Endoplasmic reticulum</keyword>
<dbReference type="PRINTS" id="PR00660">
    <property type="entry name" value="ERLUMENR"/>
</dbReference>
<evidence type="ECO:0000256" key="9">
    <source>
        <dbReference type="ARBA" id="ARBA00023136"/>
    </source>
</evidence>
<dbReference type="GO" id="GO:0015031">
    <property type="term" value="P:protein transport"/>
    <property type="evidence" value="ECO:0007669"/>
    <property type="project" value="UniProtKB-KW"/>
</dbReference>
<evidence type="ECO:0000256" key="6">
    <source>
        <dbReference type="ARBA" id="ARBA00022892"/>
    </source>
</evidence>
<gene>
    <name evidence="13" type="ORF">TWF481_007678</name>
</gene>
<name>A0AAV9WHX7_9PEZI</name>
<keyword evidence="8 12" id="KW-1133">Transmembrane helix</keyword>
<comment type="subcellular location">
    <subcellularLocation>
        <location evidence="1">Endoplasmic reticulum membrane</location>
        <topology evidence="1">Multi-pass membrane protein</topology>
    </subcellularLocation>
</comment>
<evidence type="ECO:0000313" key="14">
    <source>
        <dbReference type="Proteomes" id="UP001370758"/>
    </source>
</evidence>
<feature type="transmembrane region" description="Helical" evidence="12">
    <location>
        <begin position="156"/>
        <end position="174"/>
    </location>
</feature>
<reference evidence="13 14" key="1">
    <citation type="submission" date="2023-08" db="EMBL/GenBank/DDBJ databases">
        <authorList>
            <person name="Palmer J.M."/>
        </authorList>
    </citation>
    <scope>NUCLEOTIDE SEQUENCE [LARGE SCALE GENOMIC DNA]</scope>
    <source>
        <strain evidence="13 14">TWF481</strain>
    </source>
</reference>
<dbReference type="GO" id="GO:0006621">
    <property type="term" value="P:protein retention in ER lumen"/>
    <property type="evidence" value="ECO:0007669"/>
    <property type="project" value="InterPro"/>
</dbReference>
<dbReference type="GO" id="GO:0005789">
    <property type="term" value="C:endoplasmic reticulum membrane"/>
    <property type="evidence" value="ECO:0007669"/>
    <property type="project" value="UniProtKB-SubCell"/>
</dbReference>
<evidence type="ECO:0000313" key="13">
    <source>
        <dbReference type="EMBL" id="KAK6505787.1"/>
    </source>
</evidence>
<evidence type="ECO:0000256" key="11">
    <source>
        <dbReference type="SAM" id="MobiDB-lite"/>
    </source>
</evidence>
<dbReference type="Proteomes" id="UP001370758">
    <property type="component" value="Unassembled WGS sequence"/>
</dbReference>
<comment type="caution">
    <text evidence="13">The sequence shown here is derived from an EMBL/GenBank/DDBJ whole genome shotgun (WGS) entry which is preliminary data.</text>
</comment>
<dbReference type="Pfam" id="PF00810">
    <property type="entry name" value="ER_lumen_recept"/>
    <property type="match status" value="1"/>
</dbReference>
<evidence type="ECO:0000256" key="10">
    <source>
        <dbReference type="ARBA" id="ARBA00023170"/>
    </source>
</evidence>
<sequence length="321" mass="36954">MSLNAFRIIGDLSHLLSKLILIWAIYNNRSAEGVSLITQALYLLVFLTRYVDLFWISFGWWNTTLKLFYIFSSAGTLFLMMRIFPRTREAQKALKFGACCLGGSLVLSIPVTAFINPLSNFWENIWVFSIILESVCVLPQLLLLRRTTIPTVIDSYYLVALGSYRGFYIFNWMWRYYTQKYFDPVAVIFGVIQTALYIDFAWVYYSRQRIKLRGGSLIDEEEVGRGWLLSRLLGGTRHIDHEEELDEIDPERGDYNHHGTNRHNQRWGPRGISVNADDGTLDLEAEARRPLADPDQFEVGDQEEPDVEGAKLVEGQKSTSP</sequence>
<accession>A0AAV9WHX7</accession>
<dbReference type="GO" id="GO:0016192">
    <property type="term" value="P:vesicle-mediated transport"/>
    <property type="evidence" value="ECO:0007669"/>
    <property type="project" value="UniProtKB-KW"/>
</dbReference>
<proteinExistence type="inferred from homology"/>
<feature type="transmembrane region" description="Helical" evidence="12">
    <location>
        <begin position="96"/>
        <end position="119"/>
    </location>
</feature>
<feature type="compositionally biased region" description="Acidic residues" evidence="11">
    <location>
        <begin position="295"/>
        <end position="307"/>
    </location>
</feature>
<keyword evidence="9 12" id="KW-0472">Membrane</keyword>
<keyword evidence="6" id="KW-0931">ER-Golgi transport</keyword>
<evidence type="ECO:0000256" key="1">
    <source>
        <dbReference type="ARBA" id="ARBA00004477"/>
    </source>
</evidence>
<keyword evidence="14" id="KW-1185">Reference proteome</keyword>
<feature type="transmembrane region" description="Helical" evidence="12">
    <location>
        <begin position="67"/>
        <end position="84"/>
    </location>
</feature>
<organism evidence="13 14">
    <name type="scientific">Arthrobotrys musiformis</name>
    <dbReference type="NCBI Taxonomy" id="47236"/>
    <lineage>
        <taxon>Eukaryota</taxon>
        <taxon>Fungi</taxon>
        <taxon>Dikarya</taxon>
        <taxon>Ascomycota</taxon>
        <taxon>Pezizomycotina</taxon>
        <taxon>Orbiliomycetes</taxon>
        <taxon>Orbiliales</taxon>
        <taxon>Orbiliaceae</taxon>
        <taxon>Arthrobotrys</taxon>
    </lineage>
</organism>
<evidence type="ECO:0000256" key="2">
    <source>
        <dbReference type="ARBA" id="ARBA00010120"/>
    </source>
</evidence>